<accession>A0A0Q2R9F2</accession>
<evidence type="ECO:0008006" key="3">
    <source>
        <dbReference type="Google" id="ProtNLM"/>
    </source>
</evidence>
<sequence length="280" mass="32300">MSDLVVRHIPFEFDGVEFIWNRANPRFAVAMNVLSFWAIGLERYLVKTMKDADTVIADAEVRREARLFLQQESVHTSCHRRHVKALIERYPGLQVALDKAIAHYDVLHRDNDMRYLLAYAAALEGTFTPIFKMIIDNRASLFADGDARVASLCLWHFCEEVEHRSSAVSIYDHVVGEPGYKIRSFSSTMRHVWRCHRMLLREFSNAVPGARELCSRPRNAFATVPVRQQVSMVRQVFASILPGYDHDNQPLPEWAATWFDHWARGEDMTMFYGARPDTAP</sequence>
<comment type="caution">
    <text evidence="1">The sequence shown here is derived from an EMBL/GenBank/DDBJ whole genome shotgun (WGS) entry which is preliminary data.</text>
</comment>
<name>A0A0Q2R9F2_MYCGO</name>
<dbReference type="PANTHER" id="PTHR39456:SF1">
    <property type="entry name" value="METAL-DEPENDENT HYDROLASE"/>
    <property type="match status" value="1"/>
</dbReference>
<dbReference type="Pfam" id="PF10118">
    <property type="entry name" value="Metal_hydrol"/>
    <property type="match status" value="1"/>
</dbReference>
<organism evidence="1 2">
    <name type="scientific">Mycobacterium gordonae</name>
    <dbReference type="NCBI Taxonomy" id="1778"/>
    <lineage>
        <taxon>Bacteria</taxon>
        <taxon>Bacillati</taxon>
        <taxon>Actinomycetota</taxon>
        <taxon>Actinomycetes</taxon>
        <taxon>Mycobacteriales</taxon>
        <taxon>Mycobacteriaceae</taxon>
        <taxon>Mycobacterium</taxon>
    </lineage>
</organism>
<evidence type="ECO:0000313" key="1">
    <source>
        <dbReference type="EMBL" id="KQH80630.1"/>
    </source>
</evidence>
<proteinExistence type="predicted"/>
<dbReference type="Proteomes" id="UP000051677">
    <property type="component" value="Unassembled WGS sequence"/>
</dbReference>
<dbReference type="AlphaFoldDB" id="A0A0Q2R9F2"/>
<dbReference type="InterPro" id="IPR016516">
    <property type="entry name" value="UCP07580"/>
</dbReference>
<dbReference type="RefSeq" id="WP_055576410.1">
    <property type="nucleotide sequence ID" value="NZ_LKTM01000013.1"/>
</dbReference>
<reference evidence="1 2" key="1">
    <citation type="submission" date="2015-10" db="EMBL/GenBank/DDBJ databases">
        <title>Mycobacterium gordonae draft genome assembly.</title>
        <authorList>
            <person name="Ustinova V."/>
            <person name="Smirnova T."/>
            <person name="Blagodatskikh K."/>
            <person name="Varlamov D."/>
            <person name="Larionova E."/>
            <person name="Chernousova L."/>
        </authorList>
    </citation>
    <scope>NUCLEOTIDE SEQUENCE [LARGE SCALE GENOMIC DNA]</scope>
    <source>
        <strain evidence="1 2">CTRI 14-8773</strain>
    </source>
</reference>
<gene>
    <name evidence="1" type="ORF">AO501_15980</name>
</gene>
<dbReference type="EMBL" id="LKTM01000013">
    <property type="protein sequence ID" value="KQH80630.1"/>
    <property type="molecule type" value="Genomic_DNA"/>
</dbReference>
<dbReference type="PANTHER" id="PTHR39456">
    <property type="entry name" value="METAL-DEPENDENT HYDROLASE"/>
    <property type="match status" value="1"/>
</dbReference>
<protein>
    <recommendedName>
        <fullName evidence="3">Metal-dependent hydrolase</fullName>
    </recommendedName>
</protein>
<evidence type="ECO:0000313" key="2">
    <source>
        <dbReference type="Proteomes" id="UP000051677"/>
    </source>
</evidence>